<feature type="region of interest" description="Disordered" evidence="2">
    <location>
        <begin position="21"/>
        <end position="95"/>
    </location>
</feature>
<dbReference type="PROSITE" id="PS50011">
    <property type="entry name" value="PROTEIN_KINASE_DOM"/>
    <property type="match status" value="1"/>
</dbReference>
<sequence>MGAACANAKLNQTVPIIKITNGEDQAEKNQENQLQQQRSTSSKEQKNTKLSTISKQVSNISSEGVPIRKNTTSRMSISGEERDKKPKVQGKNQGQEQLLKQREFILEKFLNDIQLLDKQLMQDVIQMLRFFLSHLEQSNIYWTKVWLINKNDYSIVVGFTNNIGESRKIRILYTKQIELVANLLDNYLFFQSLGSYKIHDFSFRLNKKHNNFYVFSEQEYCDVSLENIQLQPEDIQPLLEYLLNTIQFMHSNLYVHSGIKPSNVYMIYLKQKQFKLDLSFSAFRFSRRLIKNKIKDFRANLVNDLEDIAILIINSFYKGSEIRQQLKQKNIDFANIIESLYQKQKNVIECYIKDIILLLYRNRQYLYDLKASDYVQFLKCQSNPQLKELIQDIPISNNNNNNNNNNNKFKNVLFEYSKNKVVFYNLTQTRNQKSYTQYELIDQNEKSVNIINGSAYVQDNKFYFAFENMIGMITIKLSSEQLEDTLEMLQISLRQYLATKEQQKKERIDSAQKNYQLQLQINQHSPSTQIEDQFKFKDTTQTQKQPNKNFHDRIYFTYQNLQEIFSSIDIEQRNYISAQQFYDFLQQQTDSIDNSLLQQLLLDKIQEIVLFFSDKNLTFHEFLQIFSFRSKQQLPIYKKIIKPLKQAQNVKSFTIINNTVHYYDGQYLYNDDNQIEIQYELRYLINNQNQLLIIGIQDGCLYIHTQYNSIQTDVKINQDFGFYKLNDIYFITQQNELIMYCLKQKKSVKLNINGITSQCNIIYHKYFILYLQNQNVYRIFLSQDKWCITSFNVFEVLFEYGRLDQKIKLKQISTKQNQSDELIGLYSINKVYYPITNQTPSLYRILSVSKEQQNYILIQRIVHVEFESFDECYQICKYLDPYLLDFFLSVEQYDGKVRLNYIIENCDLIQKEDCNFKLIKRCVKKLNELRSHDIFVQDMHPNNIFITTNSVIFASLIYKTNVPSIYQEKPVPFMSSLEYMEPKSFLAYTQNLTYNQIFINPSKANVYSLGLIFLRMLTNYQIKNTKEQQFYLMEINLALQQFQNPNLKPLLEEMLKENEEQRYDSYQLIQFIRKYQKLNQKELFFTSQPLQLLETQLQQTLYGYQNNTIYQYQQVFQIYTNILSTNLQVLCVQSNDEGQLILFAKSLNQKTFKYLLLYIYLSQNQYEQQQQHSTLIFEELVNFQKFSEEEQDELENNQLQIIQQNGLHVQSPHVIIKEVQVPIFDLQNVNECTFLINGEDLYFFGFGITNEIRRVGSRDCFVYMPKRNLFKKVGQRTTYYEAQALDFGEYWLLLEKNSNNNKIRIQQITKASFQCIEKVIKLKNSQKLFYFKYLQNVIAISNNLCWYINIEAFKAFEIQCDNIPKSLIFMQNTQYNTILTQDGVSTLQFDGNMLKVY</sequence>
<feature type="compositionally biased region" description="Polar residues" evidence="2">
    <location>
        <begin position="48"/>
        <end position="62"/>
    </location>
</feature>
<dbReference type="GO" id="GO:0004672">
    <property type="term" value="F:protein kinase activity"/>
    <property type="evidence" value="ECO:0007669"/>
    <property type="project" value="InterPro"/>
</dbReference>
<dbReference type="Proteomes" id="UP000688137">
    <property type="component" value="Unassembled WGS sequence"/>
</dbReference>
<feature type="compositionally biased region" description="Polar residues" evidence="2">
    <location>
        <begin position="31"/>
        <end position="40"/>
    </location>
</feature>
<feature type="domain" description="Protein kinase" evidence="3">
    <location>
        <begin position="765"/>
        <end position="1085"/>
    </location>
</feature>
<dbReference type="GO" id="GO:0005524">
    <property type="term" value="F:ATP binding"/>
    <property type="evidence" value="ECO:0007669"/>
    <property type="project" value="InterPro"/>
</dbReference>
<protein>
    <recommendedName>
        <fullName evidence="3">Protein kinase domain-containing protein</fullName>
    </recommendedName>
</protein>
<accession>A0A8S1MAG1</accession>
<proteinExistence type="predicted"/>
<dbReference type="OMA" id="FKAFEIQ"/>
<dbReference type="SMART" id="SM00220">
    <property type="entry name" value="S_TKc"/>
    <property type="match status" value="1"/>
</dbReference>
<evidence type="ECO:0000256" key="2">
    <source>
        <dbReference type="SAM" id="MobiDB-lite"/>
    </source>
</evidence>
<reference evidence="4" key="1">
    <citation type="submission" date="2021-01" db="EMBL/GenBank/DDBJ databases">
        <authorList>
            <consortium name="Genoscope - CEA"/>
            <person name="William W."/>
        </authorList>
    </citation>
    <scope>NUCLEOTIDE SEQUENCE</scope>
</reference>
<evidence type="ECO:0000256" key="1">
    <source>
        <dbReference type="SAM" id="Coils"/>
    </source>
</evidence>
<evidence type="ECO:0000313" key="5">
    <source>
        <dbReference type="Proteomes" id="UP000688137"/>
    </source>
</evidence>
<keyword evidence="1" id="KW-0175">Coiled coil</keyword>
<keyword evidence="5" id="KW-1185">Reference proteome</keyword>
<feature type="coiled-coil region" evidence="1">
    <location>
        <begin position="479"/>
        <end position="506"/>
    </location>
</feature>
<evidence type="ECO:0000313" key="4">
    <source>
        <dbReference type="EMBL" id="CAD8075071.1"/>
    </source>
</evidence>
<evidence type="ECO:0000259" key="3">
    <source>
        <dbReference type="PROSITE" id="PS50011"/>
    </source>
</evidence>
<comment type="caution">
    <text evidence="4">The sequence shown here is derived from an EMBL/GenBank/DDBJ whole genome shotgun (WGS) entry which is preliminary data.</text>
</comment>
<dbReference type="EMBL" id="CAJJDM010000054">
    <property type="protein sequence ID" value="CAD8075071.1"/>
    <property type="molecule type" value="Genomic_DNA"/>
</dbReference>
<name>A0A8S1MAG1_PARPR</name>
<dbReference type="InterPro" id="IPR000719">
    <property type="entry name" value="Prot_kinase_dom"/>
</dbReference>
<organism evidence="4 5">
    <name type="scientific">Paramecium primaurelia</name>
    <dbReference type="NCBI Taxonomy" id="5886"/>
    <lineage>
        <taxon>Eukaryota</taxon>
        <taxon>Sar</taxon>
        <taxon>Alveolata</taxon>
        <taxon>Ciliophora</taxon>
        <taxon>Intramacronucleata</taxon>
        <taxon>Oligohymenophorea</taxon>
        <taxon>Peniculida</taxon>
        <taxon>Parameciidae</taxon>
        <taxon>Paramecium</taxon>
    </lineage>
</organism>
<gene>
    <name evidence="4" type="ORF">PPRIM_AZ9-3.1.T0540019</name>
</gene>